<evidence type="ECO:0000313" key="2">
    <source>
        <dbReference type="Proteomes" id="UP000706172"/>
    </source>
</evidence>
<proteinExistence type="predicted"/>
<reference evidence="1" key="1">
    <citation type="submission" date="2020-07" db="EMBL/GenBank/DDBJ databases">
        <title>Severe corrosion of carbon steel in oil field produced water can be linked to methanogenic archaea containing a special type of NiFe hydrogenase.</title>
        <authorList>
            <person name="Lahme S."/>
            <person name="Mand J."/>
            <person name="Longwell J."/>
            <person name="Smith R."/>
            <person name="Enning D."/>
        </authorList>
    </citation>
    <scope>NUCLEOTIDE SEQUENCE</scope>
    <source>
        <strain evidence="1">MIC098Bin6</strain>
    </source>
</reference>
<protein>
    <submittedName>
        <fullName evidence="1">Uncharacterized protein</fullName>
    </submittedName>
</protein>
<accession>A0A931GAY8</accession>
<comment type="caution">
    <text evidence="1">The sequence shown here is derived from an EMBL/GenBank/DDBJ whole genome shotgun (WGS) entry which is preliminary data.</text>
</comment>
<sequence length="98" mass="11523">MESINIDDNWYYVIVQNPDTSFEKLLGFIDEKTDEKFLPAFKTKQDAQKCFQLLPKDLFKEKYDIHAVIEDDLLSTAEKTEYQVFLLDETGQILKPLN</sequence>
<name>A0A931GAY8_9BACT</name>
<evidence type="ECO:0000313" key="1">
    <source>
        <dbReference type="EMBL" id="MBG0778969.1"/>
    </source>
</evidence>
<gene>
    <name evidence="1" type="ORF">H0S81_03480</name>
</gene>
<dbReference type="AlphaFoldDB" id="A0A931GAY8"/>
<dbReference type="Proteomes" id="UP000706172">
    <property type="component" value="Unassembled WGS sequence"/>
</dbReference>
<organism evidence="1 2">
    <name type="scientific">Desulfotignum balticum</name>
    <dbReference type="NCBI Taxonomy" id="115781"/>
    <lineage>
        <taxon>Bacteria</taxon>
        <taxon>Pseudomonadati</taxon>
        <taxon>Thermodesulfobacteriota</taxon>
        <taxon>Desulfobacteria</taxon>
        <taxon>Desulfobacterales</taxon>
        <taxon>Desulfobacteraceae</taxon>
        <taxon>Desulfotignum</taxon>
    </lineage>
</organism>
<dbReference type="EMBL" id="JACCQK010000162">
    <property type="protein sequence ID" value="MBG0778969.1"/>
    <property type="molecule type" value="Genomic_DNA"/>
</dbReference>